<feature type="transmembrane region" description="Helical" evidence="1">
    <location>
        <begin position="247"/>
        <end position="269"/>
    </location>
</feature>
<dbReference type="EMBL" id="KB467831">
    <property type="protein sequence ID" value="PCH33306.1"/>
    <property type="molecule type" value="Genomic_DNA"/>
</dbReference>
<gene>
    <name evidence="3" type="ORF">WOLCODRAFT_135050</name>
</gene>
<feature type="domain" description="DUF6533" evidence="2">
    <location>
        <begin position="24"/>
        <end position="69"/>
    </location>
</feature>
<dbReference type="STRING" id="742152.A0A2H3ITJ3"/>
<keyword evidence="1" id="KW-0812">Transmembrane</keyword>
<dbReference type="Pfam" id="PF20151">
    <property type="entry name" value="DUF6533"/>
    <property type="match status" value="1"/>
</dbReference>
<dbReference type="InterPro" id="IPR045340">
    <property type="entry name" value="DUF6533"/>
</dbReference>
<keyword evidence="1" id="KW-0472">Membrane</keyword>
<feature type="transmembrane region" description="Helical" evidence="1">
    <location>
        <begin position="65"/>
        <end position="82"/>
    </location>
</feature>
<name>A0A2H3ITJ3_WOLCO</name>
<dbReference type="Proteomes" id="UP000218811">
    <property type="component" value="Unassembled WGS sequence"/>
</dbReference>
<proteinExistence type="predicted"/>
<feature type="transmembrane region" description="Helical" evidence="1">
    <location>
        <begin position="224"/>
        <end position="241"/>
    </location>
</feature>
<reference evidence="3 4" key="1">
    <citation type="journal article" date="2012" name="Science">
        <title>The Paleozoic origin of enzymatic lignin decomposition reconstructed from 31 fungal genomes.</title>
        <authorList>
            <person name="Floudas D."/>
            <person name="Binder M."/>
            <person name="Riley R."/>
            <person name="Barry K."/>
            <person name="Blanchette R.A."/>
            <person name="Henrissat B."/>
            <person name="Martinez A.T."/>
            <person name="Otillar R."/>
            <person name="Spatafora J.W."/>
            <person name="Yadav J.S."/>
            <person name="Aerts A."/>
            <person name="Benoit I."/>
            <person name="Boyd A."/>
            <person name="Carlson A."/>
            <person name="Copeland A."/>
            <person name="Coutinho P.M."/>
            <person name="de Vries R.P."/>
            <person name="Ferreira P."/>
            <person name="Findley K."/>
            <person name="Foster B."/>
            <person name="Gaskell J."/>
            <person name="Glotzer D."/>
            <person name="Gorecki P."/>
            <person name="Heitman J."/>
            <person name="Hesse C."/>
            <person name="Hori C."/>
            <person name="Igarashi K."/>
            <person name="Jurgens J.A."/>
            <person name="Kallen N."/>
            <person name="Kersten P."/>
            <person name="Kohler A."/>
            <person name="Kuees U."/>
            <person name="Kumar T.K.A."/>
            <person name="Kuo A."/>
            <person name="LaButti K."/>
            <person name="Larrondo L.F."/>
            <person name="Lindquist E."/>
            <person name="Ling A."/>
            <person name="Lombard V."/>
            <person name="Lucas S."/>
            <person name="Lundell T."/>
            <person name="Martin R."/>
            <person name="McLaughlin D.J."/>
            <person name="Morgenstern I."/>
            <person name="Morin E."/>
            <person name="Murat C."/>
            <person name="Nagy L.G."/>
            <person name="Nolan M."/>
            <person name="Ohm R.A."/>
            <person name="Patyshakuliyeva A."/>
            <person name="Rokas A."/>
            <person name="Ruiz-Duenas F.J."/>
            <person name="Sabat G."/>
            <person name="Salamov A."/>
            <person name="Samejima M."/>
            <person name="Schmutz J."/>
            <person name="Slot J.C."/>
            <person name="St John F."/>
            <person name="Stenlid J."/>
            <person name="Sun H."/>
            <person name="Sun S."/>
            <person name="Syed K."/>
            <person name="Tsang A."/>
            <person name="Wiebenga A."/>
            <person name="Young D."/>
            <person name="Pisabarro A."/>
            <person name="Eastwood D.C."/>
            <person name="Martin F."/>
            <person name="Cullen D."/>
            <person name="Grigoriev I.V."/>
            <person name="Hibbett D.S."/>
        </authorList>
    </citation>
    <scope>NUCLEOTIDE SEQUENCE [LARGE SCALE GENOMIC DNA]</scope>
    <source>
        <strain evidence="3 4">MD-104</strain>
    </source>
</reference>
<evidence type="ECO:0000259" key="2">
    <source>
        <dbReference type="Pfam" id="PF20151"/>
    </source>
</evidence>
<dbReference type="AlphaFoldDB" id="A0A2H3ITJ3"/>
<organism evidence="3 4">
    <name type="scientific">Wolfiporia cocos (strain MD-104)</name>
    <name type="common">Brown rot fungus</name>
    <dbReference type="NCBI Taxonomy" id="742152"/>
    <lineage>
        <taxon>Eukaryota</taxon>
        <taxon>Fungi</taxon>
        <taxon>Dikarya</taxon>
        <taxon>Basidiomycota</taxon>
        <taxon>Agaricomycotina</taxon>
        <taxon>Agaricomycetes</taxon>
        <taxon>Polyporales</taxon>
        <taxon>Phaeolaceae</taxon>
        <taxon>Wolfiporia</taxon>
    </lineage>
</organism>
<keyword evidence="4" id="KW-1185">Reference proteome</keyword>
<evidence type="ECO:0000313" key="3">
    <source>
        <dbReference type="EMBL" id="PCH33306.1"/>
    </source>
</evidence>
<evidence type="ECO:0000313" key="4">
    <source>
        <dbReference type="Proteomes" id="UP000218811"/>
    </source>
</evidence>
<dbReference type="OMA" id="VETRYMI"/>
<accession>A0A2H3ITJ3</accession>
<sequence length="290" mass="31661">MAASSSAYIAELITVLDQGTVSMYTQQAANCLVFYEYGITLSDEIALVWGSGGWLSKWLFLLNRYSMLVSALLEILVVLPWGTIPSCVAYNVVITLFELIPLVLWAVFSGIRVYAVSSPGRRWYLVCLVVVLGLVPVATNVYYNLVETRYMISETEQSGDTATCYVNELLSTTTSNMLVVTTRSCSIASDILVLAVTCIALAKPARLGRLIGVHVFAELLLRDGVVYFTFLLLLNVAQIGLGTTGSAYYDVCGTLLSPMTSIVISRMLLNMRGTRRNVESEDSSALLVAI</sequence>
<feature type="transmembrane region" description="Helical" evidence="1">
    <location>
        <begin position="123"/>
        <end position="143"/>
    </location>
</feature>
<feature type="transmembrane region" description="Helical" evidence="1">
    <location>
        <begin position="177"/>
        <end position="203"/>
    </location>
</feature>
<dbReference type="OrthoDB" id="2802397at2759"/>
<protein>
    <recommendedName>
        <fullName evidence="2">DUF6533 domain-containing protein</fullName>
    </recommendedName>
</protein>
<keyword evidence="1" id="KW-1133">Transmembrane helix</keyword>
<evidence type="ECO:0000256" key="1">
    <source>
        <dbReference type="SAM" id="Phobius"/>
    </source>
</evidence>
<feature type="transmembrane region" description="Helical" evidence="1">
    <location>
        <begin position="88"/>
        <end position="111"/>
    </location>
</feature>